<sequence>MGESLTMQSWKVTWKKSDCKSSVAGINSSESQAEPDKRALSKSRYQRKNVQRDVYIRSPQSPCRAPTTATVSLVNNCNDDSNMNNYLTICKQKCI</sequence>
<evidence type="ECO:0000256" key="1">
    <source>
        <dbReference type="SAM" id="MobiDB-lite"/>
    </source>
</evidence>
<dbReference type="EMBL" id="JANPWB010000009">
    <property type="protein sequence ID" value="KAJ1153545.1"/>
    <property type="molecule type" value="Genomic_DNA"/>
</dbReference>
<feature type="region of interest" description="Disordered" evidence="1">
    <location>
        <begin position="25"/>
        <end position="46"/>
    </location>
</feature>
<organism evidence="2 3">
    <name type="scientific">Pleurodeles waltl</name>
    <name type="common">Iberian ribbed newt</name>
    <dbReference type="NCBI Taxonomy" id="8319"/>
    <lineage>
        <taxon>Eukaryota</taxon>
        <taxon>Metazoa</taxon>
        <taxon>Chordata</taxon>
        <taxon>Craniata</taxon>
        <taxon>Vertebrata</taxon>
        <taxon>Euteleostomi</taxon>
        <taxon>Amphibia</taxon>
        <taxon>Batrachia</taxon>
        <taxon>Caudata</taxon>
        <taxon>Salamandroidea</taxon>
        <taxon>Salamandridae</taxon>
        <taxon>Pleurodelinae</taxon>
        <taxon>Pleurodeles</taxon>
    </lineage>
</organism>
<protein>
    <submittedName>
        <fullName evidence="2">Uncharacterized protein</fullName>
    </submittedName>
</protein>
<proteinExistence type="predicted"/>
<evidence type="ECO:0000313" key="3">
    <source>
        <dbReference type="Proteomes" id="UP001066276"/>
    </source>
</evidence>
<dbReference type="AlphaFoldDB" id="A0AAV7RRP5"/>
<name>A0AAV7RRP5_PLEWA</name>
<evidence type="ECO:0000313" key="2">
    <source>
        <dbReference type="EMBL" id="KAJ1153545.1"/>
    </source>
</evidence>
<gene>
    <name evidence="2" type="ORF">NDU88_006304</name>
</gene>
<comment type="caution">
    <text evidence="2">The sequence shown here is derived from an EMBL/GenBank/DDBJ whole genome shotgun (WGS) entry which is preliminary data.</text>
</comment>
<keyword evidence="3" id="KW-1185">Reference proteome</keyword>
<accession>A0AAV7RRP5</accession>
<dbReference type="Proteomes" id="UP001066276">
    <property type="component" value="Chromosome 5"/>
</dbReference>
<reference evidence="2" key="1">
    <citation type="journal article" date="2022" name="bioRxiv">
        <title>Sequencing and chromosome-scale assembly of the giantPleurodeles waltlgenome.</title>
        <authorList>
            <person name="Brown T."/>
            <person name="Elewa A."/>
            <person name="Iarovenko S."/>
            <person name="Subramanian E."/>
            <person name="Araus A.J."/>
            <person name="Petzold A."/>
            <person name="Susuki M."/>
            <person name="Suzuki K.-i.T."/>
            <person name="Hayashi T."/>
            <person name="Toyoda A."/>
            <person name="Oliveira C."/>
            <person name="Osipova E."/>
            <person name="Leigh N.D."/>
            <person name="Simon A."/>
            <person name="Yun M.H."/>
        </authorList>
    </citation>
    <scope>NUCLEOTIDE SEQUENCE</scope>
    <source>
        <strain evidence="2">20211129_DDA</strain>
        <tissue evidence="2">Liver</tissue>
    </source>
</reference>